<sequence length="98" mass="11949">MYFLFFRIVFCLCFCLCFLQQKQNCVLLCFCFGVSELVFVSVFSELCLYCVFFFFIRINSMFQFSELFFVFSGFRTTLLLKNVFSYFRIMFVFSFFLQ</sequence>
<proteinExistence type="predicted"/>
<dbReference type="EMBL" id="CAVMJV010000132">
    <property type="protein sequence ID" value="CAK5109716.1"/>
    <property type="molecule type" value="Genomic_DNA"/>
</dbReference>
<name>A0ACB1AYT3_MELEN</name>
<gene>
    <name evidence="1" type="ORF">MENTE1834_LOCUS44246</name>
</gene>
<keyword evidence="2" id="KW-1185">Reference proteome</keyword>
<reference evidence="1" key="1">
    <citation type="submission" date="2023-11" db="EMBL/GenBank/DDBJ databases">
        <authorList>
            <person name="Poullet M."/>
        </authorList>
    </citation>
    <scope>NUCLEOTIDE SEQUENCE</scope>
    <source>
        <strain evidence="1">E1834</strain>
    </source>
</reference>
<comment type="caution">
    <text evidence="1">The sequence shown here is derived from an EMBL/GenBank/DDBJ whole genome shotgun (WGS) entry which is preliminary data.</text>
</comment>
<accession>A0ACB1AYT3</accession>
<protein>
    <submittedName>
        <fullName evidence="1">Uncharacterized protein</fullName>
    </submittedName>
</protein>
<evidence type="ECO:0000313" key="2">
    <source>
        <dbReference type="Proteomes" id="UP001497535"/>
    </source>
</evidence>
<organism evidence="1 2">
    <name type="scientific">Meloidogyne enterolobii</name>
    <name type="common">Root-knot nematode worm</name>
    <name type="synonym">Meloidogyne mayaguensis</name>
    <dbReference type="NCBI Taxonomy" id="390850"/>
    <lineage>
        <taxon>Eukaryota</taxon>
        <taxon>Metazoa</taxon>
        <taxon>Ecdysozoa</taxon>
        <taxon>Nematoda</taxon>
        <taxon>Chromadorea</taxon>
        <taxon>Rhabditida</taxon>
        <taxon>Tylenchina</taxon>
        <taxon>Tylenchomorpha</taxon>
        <taxon>Tylenchoidea</taxon>
        <taxon>Meloidogynidae</taxon>
        <taxon>Meloidogyninae</taxon>
        <taxon>Meloidogyne</taxon>
    </lineage>
</organism>
<evidence type="ECO:0000313" key="1">
    <source>
        <dbReference type="EMBL" id="CAK5109716.1"/>
    </source>
</evidence>
<dbReference type="Proteomes" id="UP001497535">
    <property type="component" value="Unassembled WGS sequence"/>
</dbReference>